<dbReference type="EMBL" id="SBLB01000006">
    <property type="protein sequence ID" value="RYC67945.1"/>
    <property type="molecule type" value="Genomic_DNA"/>
</dbReference>
<proteinExistence type="predicted"/>
<feature type="compositionally biased region" description="Low complexity" evidence="8">
    <location>
        <begin position="199"/>
        <end position="220"/>
    </location>
</feature>
<dbReference type="PANTHER" id="PTHR21174:SF0">
    <property type="entry name" value="HD PHOSPHOHYDROLASE FAMILY PROTEIN-RELATED"/>
    <property type="match status" value="1"/>
</dbReference>
<accession>A0A4Q2UKC3</accession>
<dbReference type="GO" id="GO:0016787">
    <property type="term" value="F:hydrolase activity"/>
    <property type="evidence" value="ECO:0007669"/>
    <property type="project" value="UniProtKB-KW"/>
</dbReference>
<dbReference type="CDD" id="cd00077">
    <property type="entry name" value="HDc"/>
    <property type="match status" value="1"/>
</dbReference>
<organism evidence="11 12">
    <name type="scientific">Spirosoma sordidisoli</name>
    <dbReference type="NCBI Taxonomy" id="2502893"/>
    <lineage>
        <taxon>Bacteria</taxon>
        <taxon>Pseudomonadati</taxon>
        <taxon>Bacteroidota</taxon>
        <taxon>Cytophagia</taxon>
        <taxon>Cytophagales</taxon>
        <taxon>Cytophagaceae</taxon>
        <taxon>Spirosoma</taxon>
    </lineage>
</organism>
<dbReference type="InterPro" id="IPR003607">
    <property type="entry name" value="HD/PDEase_dom"/>
</dbReference>
<keyword evidence="4" id="KW-0547">Nucleotide-binding</keyword>
<sequence>MQAINLHHLKNYVHRFFQEHPRPELVYHNLEHTKEVVNAVDEPAQHASLSESDYLAVMAAAWFHDLGYLTGPPEQHETASADLAAAYLREAGADADLIDRVQRCILATQMPQSPQTLPEEILCDADLYHLGSDAYKDRQKRLRKELEQLSGQSISGSDWRQQNIALLEQHRYFTPYAQRHLQKGQAENLERMRDKQAEKAAVAPASAVTEAQPQPAAPASEPEKGRKKDKENRPDRGIETMFRTTSTNHLRLSEIADSKANIMISVNSIMVSVLVSVLPRRIEENPSLMVPTALFLTTSILTIIFAILATRPNVTQGTFSHEDIQQRKGNLLFFGNFHQMSLGEYEWGISELMRDSTYLYSSMTRDIYYLGRVLGKKYKLLRVAYNIFMFGFVVSVLAFLGVFFYSGK</sequence>
<gene>
    <name evidence="11" type="ORF">EQG79_21025</name>
</gene>
<evidence type="ECO:0000256" key="2">
    <source>
        <dbReference type="ARBA" id="ARBA00022475"/>
    </source>
</evidence>
<dbReference type="GO" id="GO:0051607">
    <property type="term" value="P:defense response to virus"/>
    <property type="evidence" value="ECO:0007669"/>
    <property type="project" value="UniProtKB-KW"/>
</dbReference>
<evidence type="ECO:0000259" key="10">
    <source>
        <dbReference type="Pfam" id="PF18967"/>
    </source>
</evidence>
<comment type="caution">
    <text evidence="11">The sequence shown here is derived from an EMBL/GenBank/DDBJ whole genome shotgun (WGS) entry which is preliminary data.</text>
</comment>
<dbReference type="AlphaFoldDB" id="A0A4Q2UKC3"/>
<evidence type="ECO:0000256" key="7">
    <source>
        <dbReference type="ARBA" id="ARBA00023136"/>
    </source>
</evidence>
<evidence type="ECO:0000313" key="12">
    <source>
        <dbReference type="Proteomes" id="UP000290407"/>
    </source>
</evidence>
<dbReference type="Proteomes" id="UP000290407">
    <property type="component" value="Unassembled WGS sequence"/>
</dbReference>
<comment type="subcellular location">
    <subcellularLocation>
        <location evidence="1">Cell membrane</location>
    </subcellularLocation>
</comment>
<evidence type="ECO:0000256" key="3">
    <source>
        <dbReference type="ARBA" id="ARBA00022692"/>
    </source>
</evidence>
<keyword evidence="7 9" id="KW-0472">Membrane</keyword>
<feature type="transmembrane region" description="Helical" evidence="9">
    <location>
        <begin position="288"/>
        <end position="309"/>
    </location>
</feature>
<protein>
    <submittedName>
        <fullName evidence="11">Phosphohydrolase</fullName>
    </submittedName>
</protein>
<evidence type="ECO:0000256" key="4">
    <source>
        <dbReference type="ARBA" id="ARBA00022741"/>
    </source>
</evidence>
<evidence type="ECO:0000256" key="9">
    <source>
        <dbReference type="SAM" id="Phobius"/>
    </source>
</evidence>
<keyword evidence="12" id="KW-1185">Reference proteome</keyword>
<dbReference type="Pfam" id="PF18967">
    <property type="entry name" value="PycTM"/>
    <property type="match status" value="1"/>
</dbReference>
<dbReference type="Gene3D" id="1.10.3210.10">
    <property type="entry name" value="Hypothetical protein af1432"/>
    <property type="match status" value="1"/>
</dbReference>
<evidence type="ECO:0000256" key="6">
    <source>
        <dbReference type="ARBA" id="ARBA00023118"/>
    </source>
</evidence>
<feature type="transmembrane region" description="Helical" evidence="9">
    <location>
        <begin position="383"/>
        <end position="405"/>
    </location>
</feature>
<keyword evidence="3 9" id="KW-0812">Transmembrane</keyword>
<reference evidence="11 12" key="1">
    <citation type="submission" date="2019-01" db="EMBL/GenBank/DDBJ databases">
        <title>Spirosoma flava sp. nov., a propanil-degrading bacterium isolated from herbicide-contaminated soil.</title>
        <authorList>
            <person name="Zhang L."/>
            <person name="Jiang J.-D."/>
        </authorList>
    </citation>
    <scope>NUCLEOTIDE SEQUENCE [LARGE SCALE GENOMIC DNA]</scope>
    <source>
        <strain evidence="11 12">TY50</strain>
    </source>
</reference>
<dbReference type="InterPro" id="IPR043760">
    <property type="entry name" value="PycTM_dom"/>
</dbReference>
<evidence type="ECO:0000256" key="5">
    <source>
        <dbReference type="ARBA" id="ARBA00022989"/>
    </source>
</evidence>
<dbReference type="InterPro" id="IPR009218">
    <property type="entry name" value="HD_phosphohydro"/>
</dbReference>
<feature type="region of interest" description="Disordered" evidence="8">
    <location>
        <begin position="185"/>
        <end position="240"/>
    </location>
</feature>
<evidence type="ECO:0000313" key="11">
    <source>
        <dbReference type="EMBL" id="RYC67945.1"/>
    </source>
</evidence>
<dbReference type="GO" id="GO:0000166">
    <property type="term" value="F:nucleotide binding"/>
    <property type="evidence" value="ECO:0007669"/>
    <property type="project" value="UniProtKB-KW"/>
</dbReference>
<evidence type="ECO:0000256" key="1">
    <source>
        <dbReference type="ARBA" id="ARBA00004236"/>
    </source>
</evidence>
<keyword evidence="6" id="KW-0051">Antiviral defense</keyword>
<dbReference type="PANTHER" id="PTHR21174">
    <property type="match status" value="1"/>
</dbReference>
<feature type="domain" description="Pycsar effector protein" evidence="10">
    <location>
        <begin position="241"/>
        <end position="400"/>
    </location>
</feature>
<feature type="compositionally biased region" description="Basic and acidic residues" evidence="8">
    <location>
        <begin position="221"/>
        <end position="238"/>
    </location>
</feature>
<keyword evidence="11" id="KW-0378">Hydrolase</keyword>
<feature type="compositionally biased region" description="Basic and acidic residues" evidence="8">
    <location>
        <begin position="188"/>
        <end position="198"/>
    </location>
</feature>
<name>A0A4Q2UKC3_9BACT</name>
<keyword evidence="2" id="KW-1003">Cell membrane</keyword>
<dbReference type="RefSeq" id="WP_129603748.1">
    <property type="nucleotide sequence ID" value="NZ_SBLB01000006.1"/>
</dbReference>
<evidence type="ECO:0000256" key="8">
    <source>
        <dbReference type="SAM" id="MobiDB-lite"/>
    </source>
</evidence>
<dbReference type="GO" id="GO:0005886">
    <property type="term" value="C:plasma membrane"/>
    <property type="evidence" value="ECO:0007669"/>
    <property type="project" value="UniProtKB-SubCell"/>
</dbReference>
<keyword evidence="5 9" id="KW-1133">Transmembrane helix</keyword>
<dbReference type="SUPFAM" id="SSF109604">
    <property type="entry name" value="HD-domain/PDEase-like"/>
    <property type="match status" value="1"/>
</dbReference>